<dbReference type="Gene3D" id="3.40.50.1820">
    <property type="entry name" value="alpha/beta hydrolase"/>
    <property type="match status" value="1"/>
</dbReference>
<dbReference type="Proteomes" id="UP000829685">
    <property type="component" value="Unassembled WGS sequence"/>
</dbReference>
<feature type="compositionally biased region" description="Basic and acidic residues" evidence="2">
    <location>
        <begin position="380"/>
        <end position="402"/>
    </location>
</feature>
<protein>
    <recommendedName>
        <fullName evidence="3">DUF676 domain-containing protein</fullName>
    </recommendedName>
</protein>
<dbReference type="PANTHER" id="PTHR47842:SF3">
    <property type="entry name" value="DUF676 DOMAIN-CONTAINING PROTEIN"/>
    <property type="match status" value="1"/>
</dbReference>
<dbReference type="InterPro" id="IPR029058">
    <property type="entry name" value="AB_hydrolase_fold"/>
</dbReference>
<dbReference type="Pfam" id="PF05057">
    <property type="entry name" value="DUF676"/>
    <property type="match status" value="1"/>
</dbReference>
<evidence type="ECO:0000313" key="5">
    <source>
        <dbReference type="Proteomes" id="UP000829685"/>
    </source>
</evidence>
<evidence type="ECO:0000256" key="1">
    <source>
        <dbReference type="ARBA" id="ARBA00007920"/>
    </source>
</evidence>
<evidence type="ECO:0000313" key="4">
    <source>
        <dbReference type="EMBL" id="KAI1850792.1"/>
    </source>
</evidence>
<accession>A0A9P9W903</accession>
<dbReference type="SUPFAM" id="SSF53474">
    <property type="entry name" value="alpha/beta-Hydrolases"/>
    <property type="match status" value="1"/>
</dbReference>
<feature type="compositionally biased region" description="Basic and acidic residues" evidence="2">
    <location>
        <begin position="667"/>
        <end position="676"/>
    </location>
</feature>
<feature type="compositionally biased region" description="Basic and acidic residues" evidence="2">
    <location>
        <begin position="444"/>
        <end position="470"/>
    </location>
</feature>
<evidence type="ECO:0000256" key="2">
    <source>
        <dbReference type="SAM" id="MobiDB-lite"/>
    </source>
</evidence>
<dbReference type="AlphaFoldDB" id="A0A9P9W903"/>
<dbReference type="InterPro" id="IPR007751">
    <property type="entry name" value="DUF676_lipase-like"/>
</dbReference>
<feature type="compositionally biased region" description="Basic residues" evidence="2">
    <location>
        <begin position="546"/>
        <end position="557"/>
    </location>
</feature>
<feature type="compositionally biased region" description="Basic and acidic residues" evidence="2">
    <location>
        <begin position="578"/>
        <end position="587"/>
    </location>
</feature>
<feature type="compositionally biased region" description="Polar residues" evidence="2">
    <location>
        <begin position="206"/>
        <end position="225"/>
    </location>
</feature>
<feature type="region of interest" description="Disordered" evidence="2">
    <location>
        <begin position="190"/>
        <end position="246"/>
    </location>
</feature>
<feature type="region of interest" description="Disordered" evidence="2">
    <location>
        <begin position="1"/>
        <end position="51"/>
    </location>
</feature>
<organism evidence="4 5">
    <name type="scientific">Neoarthrinium moseri</name>
    <dbReference type="NCBI Taxonomy" id="1658444"/>
    <lineage>
        <taxon>Eukaryota</taxon>
        <taxon>Fungi</taxon>
        <taxon>Dikarya</taxon>
        <taxon>Ascomycota</taxon>
        <taxon>Pezizomycotina</taxon>
        <taxon>Sordariomycetes</taxon>
        <taxon>Xylariomycetidae</taxon>
        <taxon>Amphisphaeriales</taxon>
        <taxon>Apiosporaceae</taxon>
        <taxon>Neoarthrinium</taxon>
    </lineage>
</organism>
<comment type="caution">
    <text evidence="4">The sequence shown here is derived from an EMBL/GenBank/DDBJ whole genome shotgun (WGS) entry which is preliminary data.</text>
</comment>
<feature type="region of interest" description="Disordered" evidence="2">
    <location>
        <begin position="491"/>
        <end position="689"/>
    </location>
</feature>
<gene>
    <name evidence="4" type="ORF">JX265_013355</name>
</gene>
<feature type="compositionally biased region" description="Basic and acidic residues" evidence="2">
    <location>
        <begin position="533"/>
        <end position="545"/>
    </location>
</feature>
<comment type="similarity">
    <text evidence="1">Belongs to the putative lipase ROG1 family.</text>
</comment>
<name>A0A9P9W903_9PEZI</name>
<proteinExistence type="inferred from homology"/>
<dbReference type="EMBL" id="JAFIMR010000068">
    <property type="protein sequence ID" value="KAI1850792.1"/>
    <property type="molecule type" value="Genomic_DNA"/>
</dbReference>
<sequence length="752" mass="82770">MSKWDADRPYLSPEPSTWGGQRVGGGYTNLHAHDPRTSSAQSLAPSIPDTGEQPTRTLLIIYIHGFMGNDSSFQSFPAHVHKYLKNHMPRTHTIHSKIYPKYKTYKAIEVARDNFGRWLNPHESDTTDVILVGHSMGGLLSADVVLKPSTTGRATFFQHRILGTVNLDAPLLGLHPGIVVSGISSLFRKKPDPPKSFDEQDGGSSGTPSRAGSQEPYQFSDAGSVSSASQPPTPSPQTAGGLLSRMTFDPNFNPNYPNDVRIMDRGWWKNVVHFVKKHNSEGLVDAATHHIMSHLEFGSCLADFNGLKLRYETLRRLEDVDDIKHHGFPHVPPRVRFVQYYTVCHGYPKQPKTPKSPDPENSENSWLDKQDGSVQPQRLSDIHKEEPTALVHPEEDVPDDRSITSLEILDPDPIAEEAYDGEQEDVKAEKAETNGAGPAAAEPDEAKIEVAKTEETKPEGANAEEVKTEQEGVDDEDEEMPEIARAMAKFKSELPKLESPGPAPESPDLSKFTDKEVRQQVEKEAKKRRKAHEKAVKNYEKDLKDRKKLIAKHRKKLAKELEPTQKQRGVLDAAARTALDDAIHDQESIADAAAAAAPPRPPPRPPAQGETSTAASLVEGAPADDKGPLDAKPGSSLAPAISVASSSDPAEPPRGSSSSKDKQKHIQRQEKPEKPKKDRKFCNLPSKINGQRDPKWIKIFMKDADEVAAHTGLFFPGPHYERLVGDVGDMIVQWVQDDATKRAIVDAAAEAG</sequence>
<feature type="compositionally biased region" description="Basic and acidic residues" evidence="2">
    <location>
        <begin position="511"/>
        <end position="525"/>
    </location>
</feature>
<keyword evidence="5" id="KW-1185">Reference proteome</keyword>
<reference evidence="4" key="1">
    <citation type="submission" date="2021-03" db="EMBL/GenBank/DDBJ databases">
        <title>Revisited historic fungal species revealed as producer of novel bioactive compounds through whole genome sequencing and comparative genomics.</title>
        <authorList>
            <person name="Vignolle G.A."/>
            <person name="Hochenegger N."/>
            <person name="Mach R.L."/>
            <person name="Mach-Aigner A.R."/>
            <person name="Javad Rahimi M."/>
            <person name="Salim K.A."/>
            <person name="Chan C.M."/>
            <person name="Lim L.B.L."/>
            <person name="Cai F."/>
            <person name="Druzhinina I.S."/>
            <person name="U'Ren J.M."/>
            <person name="Derntl C."/>
        </authorList>
    </citation>
    <scope>NUCLEOTIDE SEQUENCE</scope>
    <source>
        <strain evidence="4">TUCIM 5799</strain>
    </source>
</reference>
<evidence type="ECO:0000259" key="3">
    <source>
        <dbReference type="Pfam" id="PF05057"/>
    </source>
</evidence>
<dbReference type="PANTHER" id="PTHR47842">
    <property type="entry name" value="EXPRESSED PROTEIN"/>
    <property type="match status" value="1"/>
</dbReference>
<feature type="region of interest" description="Disordered" evidence="2">
    <location>
        <begin position="348"/>
        <end position="479"/>
    </location>
</feature>
<feature type="compositionally biased region" description="Acidic residues" evidence="2">
    <location>
        <begin position="409"/>
        <end position="423"/>
    </location>
</feature>
<feature type="domain" description="DUF676" evidence="3">
    <location>
        <begin position="58"/>
        <end position="174"/>
    </location>
</feature>